<dbReference type="KEGG" id="hpel:HZS54_23760"/>
<dbReference type="PANTHER" id="PTHR39419:SF1">
    <property type="entry name" value="SLL0814 PROTEIN"/>
    <property type="match status" value="1"/>
</dbReference>
<dbReference type="OrthoDB" id="107798at2157"/>
<dbReference type="PANTHER" id="PTHR39419">
    <property type="entry name" value="SLL0814 PROTEIN"/>
    <property type="match status" value="1"/>
</dbReference>
<dbReference type="RefSeq" id="WP_179919556.1">
    <property type="nucleotide sequence ID" value="NZ_CP058909.1"/>
</dbReference>
<keyword evidence="1" id="KW-0812">Transmembrane</keyword>
<evidence type="ECO:0000313" key="2">
    <source>
        <dbReference type="EMBL" id="QLH84473.1"/>
    </source>
</evidence>
<evidence type="ECO:0000256" key="1">
    <source>
        <dbReference type="SAM" id="Phobius"/>
    </source>
</evidence>
<feature type="transmembrane region" description="Helical" evidence="1">
    <location>
        <begin position="109"/>
        <end position="132"/>
    </location>
</feature>
<dbReference type="NCBIfam" id="NF041333">
    <property type="entry name" value="CruF_Halo"/>
    <property type="match status" value="1"/>
</dbReference>
<sequence>MAPDWAESAGWPASGSIDRDRAEARLDQLVRTNRFTIAVVFPVTGAVLLLASALGWFAPAVAALPAPLAAELAWLPGALAFNPWLVLVGVVVMRLPLVAGVAPLVDRRAILALAALAAYAYGIEFVGVTTGWPYGAFEYGVALGPMAGGVPLALPVFFFPLVLNSYLLCLLLLGDLARSPWVRLPVVVATVVGIDLVLDPGAVALGFWAYDGGGAFYGVPWSNYAGWILSATVAVGAFDFGLDREALLARLDACPFMLDDMVSFVILWGGVNAAFGNWLPVALAGLFGLGLVVTDRFDVPTRPRWAE</sequence>
<organism evidence="2 3">
    <name type="scientific">Halosimplex pelagicum</name>
    <dbReference type="NCBI Taxonomy" id="869886"/>
    <lineage>
        <taxon>Archaea</taxon>
        <taxon>Methanobacteriati</taxon>
        <taxon>Methanobacteriota</taxon>
        <taxon>Stenosarchaea group</taxon>
        <taxon>Halobacteria</taxon>
        <taxon>Halobacteriales</taxon>
        <taxon>Haloarculaceae</taxon>
        <taxon>Halosimplex</taxon>
    </lineage>
</organism>
<feature type="transmembrane region" description="Helical" evidence="1">
    <location>
        <begin position="152"/>
        <end position="174"/>
    </location>
</feature>
<dbReference type="InterPro" id="IPR017823">
    <property type="entry name" value="CruF"/>
</dbReference>
<proteinExistence type="predicted"/>
<dbReference type="InterPro" id="IPR053540">
    <property type="entry name" value="BABR_hydratase"/>
</dbReference>
<reference evidence="2 3" key="1">
    <citation type="submission" date="2020-07" db="EMBL/GenBank/DDBJ databases">
        <title>Halosimplex litoreum sp. nov. and Halosimplex rubrum sp. nov., isolated from different salt environments.</title>
        <authorList>
            <person name="Cui H."/>
        </authorList>
    </citation>
    <scope>NUCLEOTIDE SEQUENCE [LARGE SCALE GENOMIC DNA]</scope>
    <source>
        <strain evidence="2 3">R2</strain>
    </source>
</reference>
<keyword evidence="1" id="KW-0472">Membrane</keyword>
<dbReference type="InterPro" id="IPR007354">
    <property type="entry name" value="CruF-like"/>
</dbReference>
<feature type="transmembrane region" description="Helical" evidence="1">
    <location>
        <begin position="221"/>
        <end position="242"/>
    </location>
</feature>
<dbReference type="AlphaFoldDB" id="A0A7D5TE86"/>
<evidence type="ECO:0000313" key="3">
    <source>
        <dbReference type="Proteomes" id="UP000509346"/>
    </source>
</evidence>
<dbReference type="EMBL" id="CP058909">
    <property type="protein sequence ID" value="QLH84473.1"/>
    <property type="molecule type" value="Genomic_DNA"/>
</dbReference>
<feature type="transmembrane region" description="Helical" evidence="1">
    <location>
        <begin position="78"/>
        <end position="97"/>
    </location>
</feature>
<accession>A0A7D5TE86</accession>
<dbReference type="Pfam" id="PF04240">
    <property type="entry name" value="Caroten_synth"/>
    <property type="match status" value="1"/>
</dbReference>
<keyword evidence="3" id="KW-1185">Reference proteome</keyword>
<feature type="transmembrane region" description="Helical" evidence="1">
    <location>
        <begin position="186"/>
        <end position="209"/>
    </location>
</feature>
<dbReference type="NCBIfam" id="TIGR03460">
    <property type="entry name" value="crt_membr_arch"/>
    <property type="match status" value="1"/>
</dbReference>
<gene>
    <name evidence="2" type="ORF">HZS54_23760</name>
</gene>
<dbReference type="GeneID" id="56085675"/>
<feature type="transmembrane region" description="Helical" evidence="1">
    <location>
        <begin position="35"/>
        <end position="58"/>
    </location>
</feature>
<keyword evidence="1" id="KW-1133">Transmembrane helix</keyword>
<name>A0A7D5TE86_9EURY</name>
<protein>
    <submittedName>
        <fullName evidence="2">Carotenoid biosynthesis protein</fullName>
    </submittedName>
</protein>
<dbReference type="Proteomes" id="UP000509346">
    <property type="component" value="Chromosome"/>
</dbReference>